<dbReference type="InterPro" id="IPR044019">
    <property type="entry name" value="Cyanophycin_syn_N"/>
</dbReference>
<keyword evidence="1" id="KW-0547">Nucleotide-binding</keyword>
<dbReference type="NCBIfam" id="TIGR02068">
    <property type="entry name" value="cya_phycin_syn"/>
    <property type="match status" value="1"/>
</dbReference>
<dbReference type="GO" id="GO:0009432">
    <property type="term" value="P:SOS response"/>
    <property type="evidence" value="ECO:0007669"/>
    <property type="project" value="TreeGrafter"/>
</dbReference>
<dbReference type="Pfam" id="PF18921">
    <property type="entry name" value="Cyanophycin_syn"/>
    <property type="match status" value="1"/>
</dbReference>
<dbReference type="SMART" id="SM01209">
    <property type="entry name" value="GARS_A"/>
    <property type="match status" value="1"/>
</dbReference>
<dbReference type="RefSeq" id="WP_072428279.1">
    <property type="nucleotide sequence ID" value="NZ_FPKR01000006.1"/>
</dbReference>
<dbReference type="InterPro" id="IPR005479">
    <property type="entry name" value="CPAse_ATP-bd"/>
</dbReference>
<organism evidence="3 4">
    <name type="scientific">Chitinimonas taiwanensis DSM 18899</name>
    <dbReference type="NCBI Taxonomy" id="1121279"/>
    <lineage>
        <taxon>Bacteria</taxon>
        <taxon>Pseudomonadati</taxon>
        <taxon>Pseudomonadota</taxon>
        <taxon>Betaproteobacteria</taxon>
        <taxon>Neisseriales</taxon>
        <taxon>Chitinibacteraceae</taxon>
        <taxon>Chitinimonas</taxon>
    </lineage>
</organism>
<dbReference type="GO" id="GO:0046872">
    <property type="term" value="F:metal ion binding"/>
    <property type="evidence" value="ECO:0007669"/>
    <property type="project" value="InterPro"/>
</dbReference>
<dbReference type="STRING" id="1121279.SAMN02745887_01761"/>
<dbReference type="Gene3D" id="3.40.1190.10">
    <property type="entry name" value="Mur-like, catalytic domain"/>
    <property type="match status" value="1"/>
</dbReference>
<dbReference type="GO" id="GO:0005737">
    <property type="term" value="C:cytoplasm"/>
    <property type="evidence" value="ECO:0007669"/>
    <property type="project" value="TreeGrafter"/>
</dbReference>
<keyword evidence="1" id="KW-0067">ATP-binding</keyword>
<evidence type="ECO:0000313" key="4">
    <source>
        <dbReference type="Proteomes" id="UP000186513"/>
    </source>
</evidence>
<gene>
    <name evidence="3" type="ORF">SAMN02745887_01761</name>
</gene>
<dbReference type="PROSITE" id="PS50975">
    <property type="entry name" value="ATP_GRASP"/>
    <property type="match status" value="1"/>
</dbReference>
<feature type="domain" description="ATP-grasp" evidence="2">
    <location>
        <begin position="223"/>
        <end position="478"/>
    </location>
</feature>
<sequence length="717" mass="76036">MKKNIEFLRLAYLGGPNIWTYRPVVEAWVDIGALEASPSNTIPGFYERLVAWLPGLIEHRCGVGERGGFLQRLREGTWPAHIMEHVAIELQNLAGIKVGFGKARSTSVTGIYKVAVRARNEQVARAALIAARDLVMAGIDDQPFDVAACVAQLRDLVDEHHLGPSTAAIVEAAAERRIPFIRLNSGNLVQLGYGRAQRRIWTAETDQTSAIAEGISSDKDLTKQLLKSCGVPVPEGEVVDSPQAAWDAAQDIGLPVVVKPSDGNHGRGVTLDLRERADIEAAYHFAERHGSEVLVERFIRGDEHRLLVVGGKVVAAARGETAWVTGDGQSTLLALVDAQINSDPRRGTTEAHPLNRLDIREDTAILNDLARQNLSPDAVPAKGQRVLIQRNGNVAFEVSEQVHPEVAALVSLAARVVGLDIAGVDVVAEDIGRPLHEQGGAVVEVNAGPGLLMHLKPSGGEAQPVGRAIVDHLIPEQQAAGRIPLVGVCGSCDGATITRLLAHLLRLSGRYTGAVCRDGLYLNGRRVDGGDCASFAAGQRLLINRSVEAAVLENGPAMILREGLAYDRCAVGIVTDADGLAALDEFYIQEAAQLANVLRTQIDVVLDDGAAVLNADDAQVLALAEYSDGEVLLYSAAPESAAIAAHCAQGGRAVVARAGQWQLLHGDAQLFAAPLPAAERLPLGVLLPAVAAAWSLDLPTELLAAGLDAFSSDNAQA</sequence>
<evidence type="ECO:0000259" key="2">
    <source>
        <dbReference type="PROSITE" id="PS50975"/>
    </source>
</evidence>
<proteinExistence type="predicted"/>
<dbReference type="PANTHER" id="PTHR21621">
    <property type="entry name" value="RIBOSOMAL PROTEIN S6 MODIFICATION PROTEIN"/>
    <property type="match status" value="1"/>
</dbReference>
<dbReference type="SUPFAM" id="SSF53623">
    <property type="entry name" value="MurD-like peptide ligases, catalytic domain"/>
    <property type="match status" value="1"/>
</dbReference>
<dbReference type="EMBL" id="FPKR01000006">
    <property type="protein sequence ID" value="SFZ75834.1"/>
    <property type="molecule type" value="Genomic_DNA"/>
</dbReference>
<dbReference type="InterPro" id="IPR036565">
    <property type="entry name" value="Mur-like_cat_sf"/>
</dbReference>
<keyword evidence="4" id="KW-1185">Reference proteome</keyword>
<dbReference type="SUPFAM" id="SSF56059">
    <property type="entry name" value="Glutathione synthetase ATP-binding domain-like"/>
    <property type="match status" value="1"/>
</dbReference>
<evidence type="ECO:0000313" key="3">
    <source>
        <dbReference type="EMBL" id="SFZ75834.1"/>
    </source>
</evidence>
<dbReference type="GO" id="GO:0005524">
    <property type="term" value="F:ATP binding"/>
    <property type="evidence" value="ECO:0007669"/>
    <property type="project" value="UniProtKB-UniRule"/>
</dbReference>
<dbReference type="Proteomes" id="UP000186513">
    <property type="component" value="Unassembled WGS sequence"/>
</dbReference>
<dbReference type="Gene3D" id="3.30.470.20">
    <property type="entry name" value="ATP-grasp fold, B domain"/>
    <property type="match status" value="2"/>
</dbReference>
<dbReference type="Pfam" id="PF02786">
    <property type="entry name" value="CPSase_L_D2"/>
    <property type="match status" value="1"/>
</dbReference>
<accession>A0A1K2HHS2</accession>
<dbReference type="GO" id="GO:0018169">
    <property type="term" value="F:ribosomal S6-glutamic acid ligase activity"/>
    <property type="evidence" value="ECO:0007669"/>
    <property type="project" value="TreeGrafter"/>
</dbReference>
<dbReference type="AlphaFoldDB" id="A0A1K2HHS2"/>
<protein>
    <submittedName>
        <fullName evidence="3">Cyanophycin synthetase</fullName>
    </submittedName>
</protein>
<name>A0A1K2HHS2_9NEIS</name>
<evidence type="ECO:0000256" key="1">
    <source>
        <dbReference type="PROSITE-ProRule" id="PRU00409"/>
    </source>
</evidence>
<dbReference type="InterPro" id="IPR011810">
    <property type="entry name" value="Cya_phycin_syn"/>
</dbReference>
<dbReference type="NCBIfam" id="NF010623">
    <property type="entry name" value="PRK14016.1"/>
    <property type="match status" value="1"/>
</dbReference>
<reference evidence="3 4" key="1">
    <citation type="submission" date="2016-11" db="EMBL/GenBank/DDBJ databases">
        <authorList>
            <person name="Jaros S."/>
            <person name="Januszkiewicz K."/>
            <person name="Wedrychowicz H."/>
        </authorList>
    </citation>
    <scope>NUCLEOTIDE SEQUENCE [LARGE SCALE GENOMIC DNA]</scope>
    <source>
        <strain evidence="3 4">DSM 18899</strain>
    </source>
</reference>
<dbReference type="PANTHER" id="PTHR21621:SF0">
    <property type="entry name" value="BETA-CITRYLGLUTAMATE SYNTHASE B-RELATED"/>
    <property type="match status" value="1"/>
</dbReference>
<dbReference type="InterPro" id="IPR011761">
    <property type="entry name" value="ATP-grasp"/>
</dbReference>